<dbReference type="Proteomes" id="UP001281447">
    <property type="component" value="Unassembled WGS sequence"/>
</dbReference>
<dbReference type="SUPFAM" id="SSF56228">
    <property type="entry name" value="Aldehyde ferredoxin oxidoreductase, N-terminal domain"/>
    <property type="match status" value="1"/>
</dbReference>
<reference evidence="1 2" key="1">
    <citation type="submission" date="2023-10" db="EMBL/GenBank/DDBJ databases">
        <title>Virgibacillus halophilus 5B73C genome.</title>
        <authorList>
            <person name="Miliotis G."/>
            <person name="Sengupta P."/>
            <person name="Hameed A."/>
            <person name="Chuvochina M."/>
            <person name="Mcdonagh F."/>
            <person name="Simpson A.C."/>
            <person name="Singh N.K."/>
            <person name="Rekha P.D."/>
            <person name="Raman K."/>
            <person name="Hugenholtz P."/>
            <person name="Venkateswaran K."/>
        </authorList>
    </citation>
    <scope>NUCLEOTIDE SEQUENCE [LARGE SCALE GENOMIC DNA]</scope>
    <source>
        <strain evidence="1 2">5B73C</strain>
    </source>
</reference>
<sequence>MSNTYGYHKKILHIDLTKQEIEVEEPNDVFYRKYIGSGIMAAYYLLKKYETENGSVFT</sequence>
<dbReference type="InterPro" id="IPR036503">
    <property type="entry name" value="Ald_Fedxn_OxRdtase_N_sf"/>
</dbReference>
<organism evidence="1 2">
    <name type="scientific">Tigheibacillus halophilus</name>
    <dbReference type="NCBI Taxonomy" id="361280"/>
    <lineage>
        <taxon>Bacteria</taxon>
        <taxon>Bacillati</taxon>
        <taxon>Bacillota</taxon>
        <taxon>Bacilli</taxon>
        <taxon>Bacillales</taxon>
        <taxon>Bacillaceae</taxon>
        <taxon>Tigheibacillus</taxon>
    </lineage>
</organism>
<evidence type="ECO:0008006" key="3">
    <source>
        <dbReference type="Google" id="ProtNLM"/>
    </source>
</evidence>
<name>A0ABU5C2X1_9BACI</name>
<dbReference type="Gene3D" id="3.60.9.10">
    <property type="entry name" value="Aldehyde ferredoxin oxidoreductase, N-terminal domain"/>
    <property type="match status" value="1"/>
</dbReference>
<gene>
    <name evidence="1" type="ORF">RWE15_03405</name>
</gene>
<evidence type="ECO:0000313" key="1">
    <source>
        <dbReference type="EMBL" id="MDY0393661.1"/>
    </source>
</evidence>
<keyword evidence="2" id="KW-1185">Reference proteome</keyword>
<comment type="caution">
    <text evidence="1">The sequence shown here is derived from an EMBL/GenBank/DDBJ whole genome shotgun (WGS) entry which is preliminary data.</text>
</comment>
<protein>
    <recommendedName>
        <fullName evidence="3">Aldehyde ferredoxin oxidoreductase N-terminal domain-containing protein</fullName>
    </recommendedName>
</protein>
<accession>A0ABU5C2X1</accession>
<dbReference type="EMBL" id="JAWDIP010000003">
    <property type="protein sequence ID" value="MDY0393661.1"/>
    <property type="molecule type" value="Genomic_DNA"/>
</dbReference>
<evidence type="ECO:0000313" key="2">
    <source>
        <dbReference type="Proteomes" id="UP001281447"/>
    </source>
</evidence>
<proteinExistence type="predicted"/>